<keyword evidence="4" id="KW-0539">Nucleus</keyword>
<sequence length="240" mass="26356">MATPLSTSKIEIIEETRFQVNLPLGKRNKCPGACGVGSQTYNSHNGKTCHQVNKLCTIKFCRECLLNRKKRGLQPTGALVKTAKAAGFSSVNEMLRVEGFENVDSLKANGASQKKLDGKDGASLPIKRGKENLVGNGDQSFRPRNAVGDRNQKRVKREGLRENNRKNICYCENDDGEDLENKCLGDMAMLNNSAGAKKDDGEVQLPQGNESTREAGVDVPTEDVRHALDFLQLCSSVWED</sequence>
<name>A0AAN8YSB1_9MAGN</name>
<evidence type="ECO:0000313" key="7">
    <source>
        <dbReference type="EMBL" id="KAK6913484.1"/>
    </source>
</evidence>
<comment type="caution">
    <text evidence="7">The sequence shown here is derived from an EMBL/GenBank/DDBJ whole genome shotgun (WGS) entry which is preliminary data.</text>
</comment>
<dbReference type="Proteomes" id="UP001370490">
    <property type="component" value="Unassembled WGS sequence"/>
</dbReference>
<keyword evidence="3" id="KW-0804">Transcription</keyword>
<keyword evidence="8" id="KW-1185">Reference proteome</keyword>
<evidence type="ECO:0000256" key="1">
    <source>
        <dbReference type="ARBA" id="ARBA00004123"/>
    </source>
</evidence>
<evidence type="ECO:0000256" key="4">
    <source>
        <dbReference type="ARBA" id="ARBA00023242"/>
    </source>
</evidence>
<dbReference type="GO" id="GO:0005634">
    <property type="term" value="C:nucleus"/>
    <property type="evidence" value="ECO:0007669"/>
    <property type="project" value="UniProtKB-SubCell"/>
</dbReference>
<feature type="region of interest" description="Disordered" evidence="5">
    <location>
        <begin position="111"/>
        <end position="158"/>
    </location>
</feature>
<evidence type="ECO:0000259" key="6">
    <source>
        <dbReference type="Pfam" id="PF10497"/>
    </source>
</evidence>
<dbReference type="EMBL" id="JBAMMX010000027">
    <property type="protein sequence ID" value="KAK6913484.1"/>
    <property type="molecule type" value="Genomic_DNA"/>
</dbReference>
<protein>
    <recommendedName>
        <fullName evidence="6">Zinc-finger domain-containing protein</fullName>
    </recommendedName>
</protein>
<feature type="region of interest" description="Disordered" evidence="5">
    <location>
        <begin position="194"/>
        <end position="218"/>
    </location>
</feature>
<evidence type="ECO:0000256" key="3">
    <source>
        <dbReference type="ARBA" id="ARBA00023163"/>
    </source>
</evidence>
<dbReference type="InterPro" id="IPR018866">
    <property type="entry name" value="Znf-4CXXC_R1"/>
</dbReference>
<accession>A0AAN8YSB1</accession>
<keyword evidence="2" id="KW-0805">Transcription regulation</keyword>
<feature type="domain" description="Zinc-finger" evidence="6">
    <location>
        <begin position="61"/>
        <end position="95"/>
    </location>
</feature>
<organism evidence="7 8">
    <name type="scientific">Dillenia turbinata</name>
    <dbReference type="NCBI Taxonomy" id="194707"/>
    <lineage>
        <taxon>Eukaryota</taxon>
        <taxon>Viridiplantae</taxon>
        <taxon>Streptophyta</taxon>
        <taxon>Embryophyta</taxon>
        <taxon>Tracheophyta</taxon>
        <taxon>Spermatophyta</taxon>
        <taxon>Magnoliopsida</taxon>
        <taxon>eudicotyledons</taxon>
        <taxon>Gunneridae</taxon>
        <taxon>Pentapetalae</taxon>
        <taxon>Dilleniales</taxon>
        <taxon>Dilleniaceae</taxon>
        <taxon>Dillenia</taxon>
    </lineage>
</organism>
<comment type="subcellular location">
    <subcellularLocation>
        <location evidence="1">Nucleus</location>
    </subcellularLocation>
</comment>
<proteinExistence type="predicted"/>
<dbReference type="Pfam" id="PF10497">
    <property type="entry name" value="zf-4CXXC_R1"/>
    <property type="match status" value="1"/>
</dbReference>
<evidence type="ECO:0000256" key="5">
    <source>
        <dbReference type="SAM" id="MobiDB-lite"/>
    </source>
</evidence>
<evidence type="ECO:0000313" key="8">
    <source>
        <dbReference type="Proteomes" id="UP001370490"/>
    </source>
</evidence>
<dbReference type="AlphaFoldDB" id="A0AAN8YSB1"/>
<reference evidence="7 8" key="1">
    <citation type="submission" date="2023-12" db="EMBL/GenBank/DDBJ databases">
        <title>A high-quality genome assembly for Dillenia turbinata (Dilleniales).</title>
        <authorList>
            <person name="Chanderbali A."/>
        </authorList>
    </citation>
    <scope>NUCLEOTIDE SEQUENCE [LARGE SCALE GENOMIC DNA]</scope>
    <source>
        <strain evidence="7">LSX21</strain>
        <tissue evidence="7">Leaf</tissue>
    </source>
</reference>
<evidence type="ECO:0000256" key="2">
    <source>
        <dbReference type="ARBA" id="ARBA00023015"/>
    </source>
</evidence>
<gene>
    <name evidence="7" type="ORF">RJ641_023085</name>
</gene>